<feature type="region of interest" description="Disordered" evidence="1">
    <location>
        <begin position="451"/>
        <end position="501"/>
    </location>
</feature>
<reference evidence="4" key="1">
    <citation type="submission" date="2016-12" db="EMBL/GenBank/DDBJ databases">
        <authorList>
            <person name="Varghese N."/>
            <person name="Submissions S."/>
        </authorList>
    </citation>
    <scope>NUCLEOTIDE SEQUENCE [LARGE SCALE GENOMIC DNA]</scope>
    <source>
        <strain evidence="4">DSM 45599</strain>
    </source>
</reference>
<feature type="region of interest" description="Disordered" evidence="1">
    <location>
        <begin position="206"/>
        <end position="225"/>
    </location>
</feature>
<feature type="transmembrane region" description="Helical" evidence="2">
    <location>
        <begin position="233"/>
        <end position="253"/>
    </location>
</feature>
<feature type="compositionally biased region" description="Basic residues" evidence="1">
    <location>
        <begin position="491"/>
        <end position="501"/>
    </location>
</feature>
<protein>
    <submittedName>
        <fullName evidence="3">Uncharacterized protein</fullName>
    </submittedName>
</protein>
<dbReference type="EMBL" id="FSQT01000001">
    <property type="protein sequence ID" value="SIM56382.1"/>
    <property type="molecule type" value="Genomic_DNA"/>
</dbReference>
<evidence type="ECO:0000313" key="4">
    <source>
        <dbReference type="Proteomes" id="UP000185124"/>
    </source>
</evidence>
<dbReference type="Proteomes" id="UP000185124">
    <property type="component" value="Unassembled WGS sequence"/>
</dbReference>
<evidence type="ECO:0000313" key="3">
    <source>
        <dbReference type="EMBL" id="SIM56382.1"/>
    </source>
</evidence>
<gene>
    <name evidence="3" type="ORF">SAMN04489832_0648</name>
</gene>
<evidence type="ECO:0000256" key="2">
    <source>
        <dbReference type="SAM" id="Phobius"/>
    </source>
</evidence>
<dbReference type="AlphaFoldDB" id="A0A1N5U6H9"/>
<keyword evidence="2" id="KW-0472">Membrane</keyword>
<feature type="compositionally biased region" description="Low complexity" evidence="1">
    <location>
        <begin position="473"/>
        <end position="490"/>
    </location>
</feature>
<proteinExistence type="predicted"/>
<accession>A0A1N5U6H9</accession>
<organism evidence="3 4">
    <name type="scientific">Micromonospora cremea</name>
    <dbReference type="NCBI Taxonomy" id="709881"/>
    <lineage>
        <taxon>Bacteria</taxon>
        <taxon>Bacillati</taxon>
        <taxon>Actinomycetota</taxon>
        <taxon>Actinomycetes</taxon>
        <taxon>Micromonosporales</taxon>
        <taxon>Micromonosporaceae</taxon>
        <taxon>Micromonospora</taxon>
    </lineage>
</organism>
<dbReference type="STRING" id="709881.SAMN04489832_0648"/>
<evidence type="ECO:0000256" key="1">
    <source>
        <dbReference type="SAM" id="MobiDB-lite"/>
    </source>
</evidence>
<keyword evidence="2" id="KW-1133">Transmembrane helix</keyword>
<keyword evidence="2" id="KW-0812">Transmembrane</keyword>
<keyword evidence="4" id="KW-1185">Reference proteome</keyword>
<sequence length="501" mass="51748">MRRMPVHVDAVVLQVAASGHGGSPHAGETADRIMGSVRLSPAWAAALRTSRPGAVEPSPRAAGSWCWCPLRANRRGEVSASAAGRASWRPLVPMPYPADRSPGYGSWTPVRVVTGGSYLVTRKIRPSAQGRRLEALRYLVNRPGVGRGVEDENVPTHSILRRAQATWAGYSSSSHDGPPATRFCRDKDAALVSVLSKRPCGCGNQRRRQPSCWAGNSRSVGGRRSAMTATRRTASTAAAVLLTVAFAVLVSGFVRTSTAVYAAGRLSAVSAAWMALPDRAPGLTHQAAAATPGAAVLPTTVFVTDDAAPTPIRPLTALGVDLAAFTAATARSPSSPDRWRSCAATTRWVTASAAPSPGLPTQPYPVVSADGEQVALRVVAAVTDDSLPGDLLLPRAAVRAHDSSALTSAVYLAEPVDPPAGARVVDVAAWARGGPGGGPAGLARHPAADRGVGRLRGHRGGQHAADGRGRAGRGPAAGPAGRGDPAAGRPAGRRGVGRWWC</sequence>
<name>A0A1N5U6H9_9ACTN</name>